<protein>
    <submittedName>
        <fullName evidence="8">RNA polymerase</fullName>
    </submittedName>
</protein>
<dbReference type="PANTHER" id="PTHR43133">
    <property type="entry name" value="RNA POLYMERASE ECF-TYPE SIGMA FACTO"/>
    <property type="match status" value="1"/>
</dbReference>
<dbReference type="InterPro" id="IPR036388">
    <property type="entry name" value="WH-like_DNA-bd_sf"/>
</dbReference>
<dbReference type="InterPro" id="IPR039425">
    <property type="entry name" value="RNA_pol_sigma-70-like"/>
</dbReference>
<dbReference type="Gene3D" id="1.10.1740.10">
    <property type="match status" value="1"/>
</dbReference>
<evidence type="ECO:0000256" key="4">
    <source>
        <dbReference type="ARBA" id="ARBA00023125"/>
    </source>
</evidence>
<evidence type="ECO:0000313" key="8">
    <source>
        <dbReference type="EMBL" id="GHG32004.1"/>
    </source>
</evidence>
<comment type="caution">
    <text evidence="8">The sequence shown here is derived from an EMBL/GenBank/DDBJ whole genome shotgun (WGS) entry which is preliminary data.</text>
</comment>
<dbReference type="Proteomes" id="UP000649955">
    <property type="component" value="Unassembled WGS sequence"/>
</dbReference>
<proteinExistence type="inferred from homology"/>
<dbReference type="InterPro" id="IPR013249">
    <property type="entry name" value="RNA_pol_sigma70_r4_t2"/>
</dbReference>
<dbReference type="Pfam" id="PF04542">
    <property type="entry name" value="Sigma70_r2"/>
    <property type="match status" value="1"/>
</dbReference>
<evidence type="ECO:0000259" key="7">
    <source>
        <dbReference type="Pfam" id="PF08281"/>
    </source>
</evidence>
<keyword evidence="3" id="KW-0731">Sigma factor</keyword>
<dbReference type="InterPro" id="IPR013324">
    <property type="entry name" value="RNA_pol_sigma_r3/r4-like"/>
</dbReference>
<dbReference type="NCBIfam" id="TIGR02937">
    <property type="entry name" value="sigma70-ECF"/>
    <property type="match status" value="1"/>
</dbReference>
<evidence type="ECO:0000259" key="6">
    <source>
        <dbReference type="Pfam" id="PF04542"/>
    </source>
</evidence>
<name>A0ABQ3KPN6_9PSEU</name>
<dbReference type="SUPFAM" id="SSF88659">
    <property type="entry name" value="Sigma3 and sigma4 domains of RNA polymerase sigma factors"/>
    <property type="match status" value="1"/>
</dbReference>
<keyword evidence="9" id="KW-1185">Reference proteome</keyword>
<dbReference type="NCBIfam" id="TIGR02983">
    <property type="entry name" value="SigE-fam_strep"/>
    <property type="match status" value="1"/>
</dbReference>
<comment type="similarity">
    <text evidence="1">Belongs to the sigma-70 factor family. ECF subfamily.</text>
</comment>
<evidence type="ECO:0000313" key="9">
    <source>
        <dbReference type="Proteomes" id="UP000649955"/>
    </source>
</evidence>
<evidence type="ECO:0000256" key="5">
    <source>
        <dbReference type="ARBA" id="ARBA00023163"/>
    </source>
</evidence>
<feature type="domain" description="RNA polymerase sigma factor 70 region 4 type 2" evidence="7">
    <location>
        <begin position="112"/>
        <end position="164"/>
    </location>
</feature>
<evidence type="ECO:0000256" key="3">
    <source>
        <dbReference type="ARBA" id="ARBA00023082"/>
    </source>
</evidence>
<keyword evidence="4" id="KW-0238">DNA-binding</keyword>
<dbReference type="InterPro" id="IPR014325">
    <property type="entry name" value="RNA_pol_sigma-E_actinobac"/>
</dbReference>
<keyword evidence="5" id="KW-0804">Transcription</keyword>
<dbReference type="EMBL" id="BNAW01000033">
    <property type="protein sequence ID" value="GHG32004.1"/>
    <property type="molecule type" value="Genomic_DNA"/>
</dbReference>
<dbReference type="InterPro" id="IPR014284">
    <property type="entry name" value="RNA_pol_sigma-70_dom"/>
</dbReference>
<reference evidence="9" key="1">
    <citation type="journal article" date="2019" name="Int. J. Syst. Evol. Microbiol.">
        <title>The Global Catalogue of Microorganisms (GCM) 10K type strain sequencing project: providing services to taxonomists for standard genome sequencing and annotation.</title>
        <authorList>
            <consortium name="The Broad Institute Genomics Platform"/>
            <consortium name="The Broad Institute Genome Sequencing Center for Infectious Disease"/>
            <person name="Wu L."/>
            <person name="Ma J."/>
        </authorList>
    </citation>
    <scope>NUCLEOTIDE SEQUENCE [LARGE SCALE GENOMIC DNA]</scope>
    <source>
        <strain evidence="9">CGMCC 4.7680</strain>
    </source>
</reference>
<dbReference type="PANTHER" id="PTHR43133:SF50">
    <property type="entry name" value="ECF RNA POLYMERASE SIGMA FACTOR SIGM"/>
    <property type="match status" value="1"/>
</dbReference>
<organism evidence="8 9">
    <name type="scientific">Amycolatopsis bullii</name>
    <dbReference type="NCBI Taxonomy" id="941987"/>
    <lineage>
        <taxon>Bacteria</taxon>
        <taxon>Bacillati</taxon>
        <taxon>Actinomycetota</taxon>
        <taxon>Actinomycetes</taxon>
        <taxon>Pseudonocardiales</taxon>
        <taxon>Pseudonocardiaceae</taxon>
        <taxon>Amycolatopsis</taxon>
    </lineage>
</organism>
<evidence type="ECO:0000256" key="2">
    <source>
        <dbReference type="ARBA" id="ARBA00023015"/>
    </source>
</evidence>
<dbReference type="InterPro" id="IPR007627">
    <property type="entry name" value="RNA_pol_sigma70_r2"/>
</dbReference>
<gene>
    <name evidence="8" type="ORF">GCM10017567_60180</name>
</gene>
<feature type="domain" description="RNA polymerase sigma-70 region 2" evidence="6">
    <location>
        <begin position="22"/>
        <end position="88"/>
    </location>
</feature>
<dbReference type="Gene3D" id="1.10.10.10">
    <property type="entry name" value="Winged helix-like DNA-binding domain superfamily/Winged helix DNA-binding domain"/>
    <property type="match status" value="1"/>
</dbReference>
<dbReference type="Pfam" id="PF08281">
    <property type="entry name" value="Sigma70_r4_2"/>
    <property type="match status" value="1"/>
</dbReference>
<accession>A0ABQ3KPN6</accession>
<keyword evidence="2" id="KW-0805">Transcription regulation</keyword>
<sequence>MAVHGSCAGAVFMVMADYEDFARAHLPRLLRYATMLTGEREQAADLVQDVLVKAYRRWSRVSDAEHPDRYVLRMVTNDYLSWRRRSARLIAVGDPPDAARPDDFASDHAAREDMWQRLARLPRRQRAVVVLRYYEQLADADIADLLGCAQATVRAHARKALTTLRNGLNVDRMAQAKES</sequence>
<evidence type="ECO:0000256" key="1">
    <source>
        <dbReference type="ARBA" id="ARBA00010641"/>
    </source>
</evidence>
<dbReference type="SUPFAM" id="SSF88946">
    <property type="entry name" value="Sigma2 domain of RNA polymerase sigma factors"/>
    <property type="match status" value="1"/>
</dbReference>
<dbReference type="InterPro" id="IPR013325">
    <property type="entry name" value="RNA_pol_sigma_r2"/>
</dbReference>